<protein>
    <recommendedName>
        <fullName evidence="4">ABC-type transport system involved in multi-copper enzyme maturation, permease component</fullName>
    </recommendedName>
</protein>
<proteinExistence type="predicted"/>
<feature type="transmembrane region" description="Helical" evidence="1">
    <location>
        <begin position="20"/>
        <end position="37"/>
    </location>
</feature>
<keyword evidence="1" id="KW-1133">Transmembrane helix</keyword>
<dbReference type="AlphaFoldDB" id="A0A1M6FE40"/>
<dbReference type="OrthoDB" id="1875420at2"/>
<dbReference type="RefSeq" id="WP_073005843.1">
    <property type="nucleotide sequence ID" value="NZ_FQZO01000002.1"/>
</dbReference>
<name>A0A1M6FE40_9CLOT</name>
<evidence type="ECO:0000313" key="2">
    <source>
        <dbReference type="EMBL" id="SHI95922.1"/>
    </source>
</evidence>
<feature type="transmembrane region" description="Helical" evidence="1">
    <location>
        <begin position="133"/>
        <end position="154"/>
    </location>
</feature>
<feature type="transmembrane region" description="Helical" evidence="1">
    <location>
        <begin position="215"/>
        <end position="234"/>
    </location>
</feature>
<keyword evidence="3" id="KW-1185">Reference proteome</keyword>
<reference evidence="2 3" key="1">
    <citation type="submission" date="2016-11" db="EMBL/GenBank/DDBJ databases">
        <authorList>
            <person name="Jaros S."/>
            <person name="Januszkiewicz K."/>
            <person name="Wedrychowicz H."/>
        </authorList>
    </citation>
    <scope>NUCLEOTIDE SEQUENCE [LARGE SCALE GENOMIC DNA]</scope>
    <source>
        <strain evidence="2 3">DSM 21864</strain>
    </source>
</reference>
<sequence length="528" mass="61025">MNKIKSLIKYEMLDLKRSPLFWIMGILYIFGIQQVIGNMTSRGGSYLTLIGFQKDSWLPLNLLMIPILFIGIKIGKNENDIFKSMDISFKEFLVSKLLISSLINFIIFFISIVIFTVIALLCKVSLQYFIRNSIFYITNTIILLLMCSSLGLFIGSFISRYVGDVISYILAVGSFVLLSNFYKEPIGLFPLINFNVVTSVFYVNTYERSYLYHNVFWALMAVNFIVLIVIKGVWKKKTLKILSGAIFSISILICAYCFSKVISVKTTYYDIYSKRDVGFYNKKNSISTFFSNDDCGYYVDKYSMDIAIDNKINNVCNMKVVINKDNVNLLEFGLYNKLNISSIKVNGKKTDFKRTINSFIVEFPKAYKSGDIVDVEVAYQGEVNTIWDQSKKMFYVSDNRVFLGDVFEWYPKLNDSLQKTYDMKIKYDGKNKIYSNLDGTSQEKNYKFSGKDKEILLISGDLQEVMYKDITIIGNEEYVNNSEYCDIMINRMEKELGEKRDKIILGTFIPGGKKMKENYEKAYYYGGY</sequence>
<dbReference type="EMBL" id="FQZO01000002">
    <property type="protein sequence ID" value="SHI95922.1"/>
    <property type="molecule type" value="Genomic_DNA"/>
</dbReference>
<evidence type="ECO:0008006" key="4">
    <source>
        <dbReference type="Google" id="ProtNLM"/>
    </source>
</evidence>
<feature type="transmembrane region" description="Helical" evidence="1">
    <location>
        <begin position="57"/>
        <end position="76"/>
    </location>
</feature>
<feature type="transmembrane region" description="Helical" evidence="1">
    <location>
        <begin position="240"/>
        <end position="258"/>
    </location>
</feature>
<accession>A0A1M6FE40</accession>
<dbReference type="STRING" id="1121298.SAMN05444401_1908"/>
<evidence type="ECO:0000313" key="3">
    <source>
        <dbReference type="Proteomes" id="UP000184080"/>
    </source>
</evidence>
<feature type="transmembrane region" description="Helical" evidence="1">
    <location>
        <begin position="185"/>
        <end position="203"/>
    </location>
</feature>
<gene>
    <name evidence="2" type="ORF">SAMN05444401_1908</name>
</gene>
<feature type="transmembrane region" description="Helical" evidence="1">
    <location>
        <begin position="97"/>
        <end position="121"/>
    </location>
</feature>
<keyword evidence="1" id="KW-0812">Transmembrane</keyword>
<keyword evidence="1" id="KW-0472">Membrane</keyword>
<dbReference type="Proteomes" id="UP000184080">
    <property type="component" value="Unassembled WGS sequence"/>
</dbReference>
<feature type="transmembrane region" description="Helical" evidence="1">
    <location>
        <begin position="161"/>
        <end position="179"/>
    </location>
</feature>
<evidence type="ECO:0000256" key="1">
    <source>
        <dbReference type="SAM" id="Phobius"/>
    </source>
</evidence>
<organism evidence="2 3">
    <name type="scientific">Clostridium amylolyticum</name>
    <dbReference type="NCBI Taxonomy" id="1121298"/>
    <lineage>
        <taxon>Bacteria</taxon>
        <taxon>Bacillati</taxon>
        <taxon>Bacillota</taxon>
        <taxon>Clostridia</taxon>
        <taxon>Eubacteriales</taxon>
        <taxon>Clostridiaceae</taxon>
        <taxon>Clostridium</taxon>
    </lineage>
</organism>